<dbReference type="GO" id="GO:0006355">
    <property type="term" value="P:regulation of DNA-templated transcription"/>
    <property type="evidence" value="ECO:0007669"/>
    <property type="project" value="InterPro"/>
</dbReference>
<name>A0A8J3IW97_9CHLR</name>
<dbReference type="SMART" id="SM00421">
    <property type="entry name" value="HTH_LUXR"/>
    <property type="match status" value="1"/>
</dbReference>
<dbReference type="AlphaFoldDB" id="A0A8J3IW97"/>
<dbReference type="Gene3D" id="1.10.10.10">
    <property type="entry name" value="Winged helix-like DNA-binding domain superfamily/Winged helix DNA-binding domain"/>
    <property type="match status" value="1"/>
</dbReference>
<evidence type="ECO:0000256" key="1">
    <source>
        <dbReference type="ARBA" id="ARBA00023015"/>
    </source>
</evidence>
<dbReference type="Pfam" id="PF17874">
    <property type="entry name" value="TPR_MalT"/>
    <property type="match status" value="1"/>
</dbReference>
<dbReference type="Proteomes" id="UP000597444">
    <property type="component" value="Unassembled WGS sequence"/>
</dbReference>
<dbReference type="InterPro" id="IPR000792">
    <property type="entry name" value="Tscrpt_reg_LuxR_C"/>
</dbReference>
<dbReference type="CDD" id="cd06170">
    <property type="entry name" value="LuxR_C_like"/>
    <property type="match status" value="1"/>
</dbReference>
<dbReference type="InterPro" id="IPR036388">
    <property type="entry name" value="WH-like_DNA-bd_sf"/>
</dbReference>
<evidence type="ECO:0000256" key="3">
    <source>
        <dbReference type="ARBA" id="ARBA00023163"/>
    </source>
</evidence>
<dbReference type="Pfam" id="PF00196">
    <property type="entry name" value="GerE"/>
    <property type="match status" value="1"/>
</dbReference>
<evidence type="ECO:0000259" key="4">
    <source>
        <dbReference type="PROSITE" id="PS50043"/>
    </source>
</evidence>
<dbReference type="Gene3D" id="1.25.40.10">
    <property type="entry name" value="Tetratricopeptide repeat domain"/>
    <property type="match status" value="1"/>
</dbReference>
<accession>A0A8J3IW97</accession>
<dbReference type="GO" id="GO:0003677">
    <property type="term" value="F:DNA binding"/>
    <property type="evidence" value="ECO:0007669"/>
    <property type="project" value="UniProtKB-KW"/>
</dbReference>
<dbReference type="InterPro" id="IPR011990">
    <property type="entry name" value="TPR-like_helical_dom_sf"/>
</dbReference>
<keyword evidence="1" id="KW-0805">Transcription regulation</keyword>
<dbReference type="InterPro" id="IPR041617">
    <property type="entry name" value="TPR_MalT"/>
</dbReference>
<dbReference type="SUPFAM" id="SSF48452">
    <property type="entry name" value="TPR-like"/>
    <property type="match status" value="2"/>
</dbReference>
<dbReference type="PROSITE" id="PS50043">
    <property type="entry name" value="HTH_LUXR_2"/>
    <property type="match status" value="1"/>
</dbReference>
<dbReference type="PANTHER" id="PTHR44688:SF16">
    <property type="entry name" value="DNA-BINDING TRANSCRIPTIONAL ACTIVATOR DEVR_DOSR"/>
    <property type="match status" value="1"/>
</dbReference>
<dbReference type="PANTHER" id="PTHR44688">
    <property type="entry name" value="DNA-BINDING TRANSCRIPTIONAL ACTIVATOR DEVR_DOSR"/>
    <property type="match status" value="1"/>
</dbReference>
<dbReference type="PRINTS" id="PR00038">
    <property type="entry name" value="HTHLUXR"/>
</dbReference>
<sequence>MLHTTMTVQVECFFTRMEGLLSEKQRWALSESEEAFIRRRLFMLRAWIELRAIGKRGDIERLQQLSQELDVLPEDEEAIWEIIPLSFAYWLALPHPRASTLLITRLRQATQRMMEGRDYQMAIRLKSMLAVLLVLHARLHQAQQQCLEGVTLLQRIEGHAPWEGHLYYSLFSVSYACNRLEEASNWLLRMLQAAQDWQQVELLVRGQIYSVRLALAKGDLPQARQARQKLETLIEQDGFALHTPWISAVRVQVWLAEGNLMEASAWATRTTFSEGTWNLLRRCELLMLARVLLVQQQNFLAAQTLERFRPYFERPAALQTEVEWTALAVLALHRCGKHEQALQEATRLLTITEPEGYVRLDLDTGEPLMKEVLTIWLEAHPKAVSQSSTVVLSRSSVLRMLTILERDTTPAQESESLSKFSQNAIQNISLEPLSRQERQVLRLLATGQTYAEMAQTLVVSINTIKTQVSNIYRKLGVSRRADAIAVAARMHLV</sequence>
<keyword evidence="6" id="KW-1185">Reference proteome</keyword>
<comment type="caution">
    <text evidence="5">The sequence shown here is derived from an EMBL/GenBank/DDBJ whole genome shotgun (WGS) entry which is preliminary data.</text>
</comment>
<evidence type="ECO:0000313" key="5">
    <source>
        <dbReference type="EMBL" id="GHO99019.1"/>
    </source>
</evidence>
<feature type="domain" description="HTH luxR-type" evidence="4">
    <location>
        <begin position="426"/>
        <end position="491"/>
    </location>
</feature>
<keyword evidence="3" id="KW-0804">Transcription</keyword>
<reference evidence="5" key="1">
    <citation type="submission" date="2020-10" db="EMBL/GenBank/DDBJ databases">
        <title>Taxonomic study of unclassified bacteria belonging to the class Ktedonobacteria.</title>
        <authorList>
            <person name="Yabe S."/>
            <person name="Wang C.M."/>
            <person name="Zheng Y."/>
            <person name="Sakai Y."/>
            <person name="Cavaletti L."/>
            <person name="Monciardini P."/>
            <person name="Donadio S."/>
        </authorList>
    </citation>
    <scope>NUCLEOTIDE SEQUENCE</scope>
    <source>
        <strain evidence="5">ID150040</strain>
    </source>
</reference>
<protein>
    <recommendedName>
        <fullName evidence="4">HTH luxR-type domain-containing protein</fullName>
    </recommendedName>
</protein>
<dbReference type="SUPFAM" id="SSF46894">
    <property type="entry name" value="C-terminal effector domain of the bipartite response regulators"/>
    <property type="match status" value="1"/>
</dbReference>
<dbReference type="EMBL" id="BNJK01000002">
    <property type="protein sequence ID" value="GHO99019.1"/>
    <property type="molecule type" value="Genomic_DNA"/>
</dbReference>
<organism evidence="5 6">
    <name type="scientific">Reticulibacter mediterranei</name>
    <dbReference type="NCBI Taxonomy" id="2778369"/>
    <lineage>
        <taxon>Bacteria</taxon>
        <taxon>Bacillati</taxon>
        <taxon>Chloroflexota</taxon>
        <taxon>Ktedonobacteria</taxon>
        <taxon>Ktedonobacterales</taxon>
        <taxon>Reticulibacteraceae</taxon>
        <taxon>Reticulibacter</taxon>
    </lineage>
</organism>
<gene>
    <name evidence="5" type="ORF">KSF_090670</name>
</gene>
<evidence type="ECO:0000256" key="2">
    <source>
        <dbReference type="ARBA" id="ARBA00023125"/>
    </source>
</evidence>
<proteinExistence type="predicted"/>
<evidence type="ECO:0000313" key="6">
    <source>
        <dbReference type="Proteomes" id="UP000597444"/>
    </source>
</evidence>
<keyword evidence="2" id="KW-0238">DNA-binding</keyword>
<dbReference type="InterPro" id="IPR016032">
    <property type="entry name" value="Sig_transdc_resp-reg_C-effctor"/>
</dbReference>